<dbReference type="KEGG" id="mlr:MELLADRAFT_65785"/>
<gene>
    <name evidence="1" type="ORF">MELLADRAFT_65785</name>
</gene>
<dbReference type="EMBL" id="GL883126">
    <property type="protein sequence ID" value="EGG03190.1"/>
    <property type="molecule type" value="Genomic_DNA"/>
</dbReference>
<protein>
    <submittedName>
        <fullName evidence="1">Uncharacterized protein</fullName>
    </submittedName>
</protein>
<dbReference type="eggNOG" id="ENOG502SA7Y">
    <property type="taxonomic scope" value="Eukaryota"/>
</dbReference>
<dbReference type="SUPFAM" id="SSF117281">
    <property type="entry name" value="Kelch motif"/>
    <property type="match status" value="1"/>
</dbReference>
<proteinExistence type="predicted"/>
<dbReference type="RefSeq" id="XP_007413650.1">
    <property type="nucleotide sequence ID" value="XM_007413588.1"/>
</dbReference>
<evidence type="ECO:0000313" key="2">
    <source>
        <dbReference type="Proteomes" id="UP000001072"/>
    </source>
</evidence>
<dbReference type="OrthoDB" id="432528at2759"/>
<reference evidence="2" key="1">
    <citation type="journal article" date="2011" name="Proc. Natl. Acad. Sci. U.S.A.">
        <title>Obligate biotrophy features unraveled by the genomic analysis of rust fungi.</title>
        <authorList>
            <person name="Duplessis S."/>
            <person name="Cuomo C.A."/>
            <person name="Lin Y.-C."/>
            <person name="Aerts A."/>
            <person name="Tisserant E."/>
            <person name="Veneault-Fourrey C."/>
            <person name="Joly D.L."/>
            <person name="Hacquard S."/>
            <person name="Amselem J."/>
            <person name="Cantarel B.L."/>
            <person name="Chiu R."/>
            <person name="Coutinho P.M."/>
            <person name="Feau N."/>
            <person name="Field M."/>
            <person name="Frey P."/>
            <person name="Gelhaye E."/>
            <person name="Goldberg J."/>
            <person name="Grabherr M.G."/>
            <person name="Kodira C.D."/>
            <person name="Kohler A."/>
            <person name="Kuees U."/>
            <person name="Lindquist E.A."/>
            <person name="Lucas S.M."/>
            <person name="Mago R."/>
            <person name="Mauceli E."/>
            <person name="Morin E."/>
            <person name="Murat C."/>
            <person name="Pangilinan J.L."/>
            <person name="Park R."/>
            <person name="Pearson M."/>
            <person name="Quesneville H."/>
            <person name="Rouhier N."/>
            <person name="Sakthikumar S."/>
            <person name="Salamov A.A."/>
            <person name="Schmutz J."/>
            <person name="Selles B."/>
            <person name="Shapiro H."/>
            <person name="Tanguay P."/>
            <person name="Tuskan G.A."/>
            <person name="Henrissat B."/>
            <person name="Van de Peer Y."/>
            <person name="Rouze P."/>
            <person name="Ellis J.G."/>
            <person name="Dodds P.N."/>
            <person name="Schein J.E."/>
            <person name="Zhong S."/>
            <person name="Hamelin R.C."/>
            <person name="Grigoriev I.V."/>
            <person name="Szabo L.J."/>
            <person name="Martin F."/>
        </authorList>
    </citation>
    <scope>NUCLEOTIDE SEQUENCE [LARGE SCALE GENOMIC DNA]</scope>
    <source>
        <strain evidence="2">98AG31 / pathotype 3-4-7</strain>
    </source>
</reference>
<dbReference type="VEuPathDB" id="FungiDB:MELLADRAFT_65785"/>
<dbReference type="InterPro" id="IPR015915">
    <property type="entry name" value="Kelch-typ_b-propeller"/>
</dbReference>
<accession>F4RWP9</accession>
<dbReference type="InParanoid" id="F4RWP9"/>
<dbReference type="GeneID" id="18930497"/>
<evidence type="ECO:0000313" key="1">
    <source>
        <dbReference type="EMBL" id="EGG03190.1"/>
    </source>
</evidence>
<sequence>MSFILGNTTESYHPISNEDFTYPGRVGYISIYLPSFILSPSDTGPAILYIGGQIDSTGTYITNDVMMFRPTKPYQSPSSPDPNPQLFPFLSNGLPPTAWGSGGIDHQGKLWVIGGVVEDCHHTSLAYVRDLKKGSLADWTSWHHHGINSTIKRRRQTQAVRVIRNSTNHHAQHSHLTSDLRFTNSSLISNQSTTPGHAEFWILGGVSDPYTCSKTLLGHLGVDKWDTQKSTVDPLQLDCIHANQSTSLRPPIADYSVTTLSNDAQKIIYIGGQMVDASYGSMENILVLDTLHEKLEHIVRMNQLFVNFYQFV</sequence>
<dbReference type="AlphaFoldDB" id="F4RWP9"/>
<dbReference type="Gene3D" id="2.120.10.80">
    <property type="entry name" value="Kelch-type beta propeller"/>
    <property type="match status" value="1"/>
</dbReference>
<name>F4RWP9_MELLP</name>
<dbReference type="Proteomes" id="UP000001072">
    <property type="component" value="Unassembled WGS sequence"/>
</dbReference>
<keyword evidence="2" id="KW-1185">Reference proteome</keyword>
<dbReference type="HOGENOM" id="CLU_891604_0_0_1"/>
<organism evidence="2">
    <name type="scientific">Melampsora larici-populina (strain 98AG31 / pathotype 3-4-7)</name>
    <name type="common">Poplar leaf rust fungus</name>
    <dbReference type="NCBI Taxonomy" id="747676"/>
    <lineage>
        <taxon>Eukaryota</taxon>
        <taxon>Fungi</taxon>
        <taxon>Dikarya</taxon>
        <taxon>Basidiomycota</taxon>
        <taxon>Pucciniomycotina</taxon>
        <taxon>Pucciniomycetes</taxon>
        <taxon>Pucciniales</taxon>
        <taxon>Melampsoraceae</taxon>
        <taxon>Melampsora</taxon>
    </lineage>
</organism>